<feature type="transmembrane region" description="Helical" evidence="1">
    <location>
        <begin position="121"/>
        <end position="152"/>
    </location>
</feature>
<feature type="transmembrane region" description="Helical" evidence="1">
    <location>
        <begin position="88"/>
        <end position="109"/>
    </location>
</feature>
<dbReference type="EMBL" id="BAABGU010000012">
    <property type="protein sequence ID" value="GAA4569621.1"/>
    <property type="molecule type" value="Genomic_DNA"/>
</dbReference>
<comment type="caution">
    <text evidence="2">The sequence shown here is derived from an EMBL/GenBank/DDBJ whole genome shotgun (WGS) entry which is preliminary data.</text>
</comment>
<keyword evidence="1" id="KW-0472">Membrane</keyword>
<dbReference type="RefSeq" id="WP_346119413.1">
    <property type="nucleotide sequence ID" value="NZ_BAABGU010000012.1"/>
</dbReference>
<sequence length="169" mass="17573">MKILMGLGHVARYVLGAALSGLVFAVEAVLIYVALLVVAILFNKDVGGPFAGPVMILIAAELGVGVTVMVTLPALLLGDLMARRRSWFVAPIAAALCALLLLAAYVWGWGLAVGSPASETAFIWGVILAFSVLPLLTFMLLTYSSGAALALVARRRVAPSPLQPTTGDV</sequence>
<gene>
    <name evidence="2" type="ORF">GCM10023176_26610</name>
</gene>
<keyword evidence="1" id="KW-1133">Transmembrane helix</keyword>
<evidence type="ECO:0000313" key="2">
    <source>
        <dbReference type="EMBL" id="GAA4569621.1"/>
    </source>
</evidence>
<proteinExistence type="predicted"/>
<accession>A0ABP8SJ66</accession>
<keyword evidence="3" id="KW-1185">Reference proteome</keyword>
<feature type="transmembrane region" description="Helical" evidence="1">
    <location>
        <begin position="54"/>
        <end position="76"/>
    </location>
</feature>
<keyword evidence="1" id="KW-0812">Transmembrane</keyword>
<evidence type="ECO:0008006" key="4">
    <source>
        <dbReference type="Google" id="ProtNLM"/>
    </source>
</evidence>
<feature type="transmembrane region" description="Helical" evidence="1">
    <location>
        <begin position="12"/>
        <end position="42"/>
    </location>
</feature>
<name>A0ABP8SJ66_9ACTN</name>
<reference evidence="3" key="1">
    <citation type="journal article" date="2019" name="Int. J. Syst. Evol. Microbiol.">
        <title>The Global Catalogue of Microorganisms (GCM) 10K type strain sequencing project: providing services to taxonomists for standard genome sequencing and annotation.</title>
        <authorList>
            <consortium name="The Broad Institute Genomics Platform"/>
            <consortium name="The Broad Institute Genome Sequencing Center for Infectious Disease"/>
            <person name="Wu L."/>
            <person name="Ma J."/>
        </authorList>
    </citation>
    <scope>NUCLEOTIDE SEQUENCE [LARGE SCALE GENOMIC DNA]</scope>
    <source>
        <strain evidence="3">JCM 3175</strain>
    </source>
</reference>
<organism evidence="2 3">
    <name type="scientific">Micromonospora coerulea</name>
    <dbReference type="NCBI Taxonomy" id="47856"/>
    <lineage>
        <taxon>Bacteria</taxon>
        <taxon>Bacillati</taxon>
        <taxon>Actinomycetota</taxon>
        <taxon>Actinomycetes</taxon>
        <taxon>Micromonosporales</taxon>
        <taxon>Micromonosporaceae</taxon>
        <taxon>Micromonospora</taxon>
    </lineage>
</organism>
<protein>
    <recommendedName>
        <fullName evidence="4">Major facilitator superfamily (MFS) profile domain-containing protein</fullName>
    </recommendedName>
</protein>
<dbReference type="Proteomes" id="UP001500307">
    <property type="component" value="Unassembled WGS sequence"/>
</dbReference>
<evidence type="ECO:0000313" key="3">
    <source>
        <dbReference type="Proteomes" id="UP001500307"/>
    </source>
</evidence>
<evidence type="ECO:0000256" key="1">
    <source>
        <dbReference type="SAM" id="Phobius"/>
    </source>
</evidence>